<feature type="domain" description="Helicase ATP-binding" evidence="7">
    <location>
        <begin position="97"/>
        <end position="279"/>
    </location>
</feature>
<dbReference type="RefSeq" id="XP_028546372.1">
    <property type="nucleotide sequence ID" value="XM_028690571.1"/>
</dbReference>
<dbReference type="EMBL" id="BDQF01000015">
    <property type="protein sequence ID" value="GAW83783.1"/>
    <property type="molecule type" value="Genomic_DNA"/>
</dbReference>
<dbReference type="GO" id="GO:0003723">
    <property type="term" value="F:RNA binding"/>
    <property type="evidence" value="ECO:0007669"/>
    <property type="project" value="UniProtKB-UniRule"/>
</dbReference>
<evidence type="ECO:0000256" key="4">
    <source>
        <dbReference type="ARBA" id="ARBA00022884"/>
    </source>
</evidence>
<feature type="domain" description="Helicase C-terminal" evidence="8">
    <location>
        <begin position="504"/>
        <end position="683"/>
    </location>
</feature>
<feature type="region of interest" description="Disordered" evidence="6">
    <location>
        <begin position="511"/>
        <end position="600"/>
    </location>
</feature>
<feature type="region of interest" description="Disordered" evidence="6">
    <location>
        <begin position="1"/>
        <end position="55"/>
    </location>
</feature>
<feature type="compositionally biased region" description="Basic and acidic residues" evidence="6">
    <location>
        <begin position="523"/>
        <end position="565"/>
    </location>
</feature>
<gene>
    <name evidence="9" type="ORF">PGO_145810</name>
</gene>
<dbReference type="AlphaFoldDB" id="A0A1Y1JTQ8"/>
<proteinExistence type="inferred from homology"/>
<dbReference type="Gene3D" id="3.40.50.300">
    <property type="entry name" value="P-loop containing nucleotide triphosphate hydrolases"/>
    <property type="match status" value="3"/>
</dbReference>
<organism evidence="9 10">
    <name type="scientific">Plasmodium gonderi</name>
    <dbReference type="NCBI Taxonomy" id="77519"/>
    <lineage>
        <taxon>Eukaryota</taxon>
        <taxon>Sar</taxon>
        <taxon>Alveolata</taxon>
        <taxon>Apicomplexa</taxon>
        <taxon>Aconoidasida</taxon>
        <taxon>Haemosporida</taxon>
        <taxon>Plasmodiidae</taxon>
        <taxon>Plasmodium</taxon>
        <taxon>Plasmodium (Plasmodium)</taxon>
    </lineage>
</organism>
<feature type="compositionally biased region" description="Basic and acidic residues" evidence="6">
    <location>
        <begin position="31"/>
        <end position="55"/>
    </location>
</feature>
<feature type="region of interest" description="Disordered" evidence="6">
    <location>
        <begin position="864"/>
        <end position="888"/>
    </location>
</feature>
<evidence type="ECO:0000256" key="2">
    <source>
        <dbReference type="ARBA" id="ARBA00022801"/>
    </source>
</evidence>
<keyword evidence="10" id="KW-1185">Reference proteome</keyword>
<dbReference type="OrthoDB" id="1191041at2759"/>
<dbReference type="OMA" id="QIYEVAQ"/>
<dbReference type="Proteomes" id="UP000195521">
    <property type="component" value="Unassembled WGS sequence"/>
</dbReference>
<evidence type="ECO:0000256" key="5">
    <source>
        <dbReference type="RuleBase" id="RU365068"/>
    </source>
</evidence>
<evidence type="ECO:0000313" key="10">
    <source>
        <dbReference type="Proteomes" id="UP000195521"/>
    </source>
</evidence>
<accession>A0A1Y1JTQ8</accession>
<dbReference type="PROSITE" id="PS51192">
    <property type="entry name" value="HELICASE_ATP_BIND_1"/>
    <property type="match status" value="1"/>
</dbReference>
<comment type="domain">
    <text evidence="5">The Q motif is unique to and characteristic of the DEAD box family of RNA helicases and controls ATP binding and hydrolysis.</text>
</comment>
<evidence type="ECO:0000313" key="9">
    <source>
        <dbReference type="EMBL" id="GAW83783.1"/>
    </source>
</evidence>
<keyword evidence="3 5" id="KW-0067">ATP-binding</keyword>
<comment type="similarity">
    <text evidence="5">Belongs to the DEAD box helicase family.</text>
</comment>
<dbReference type="InterPro" id="IPR014001">
    <property type="entry name" value="Helicase_ATP-bd"/>
</dbReference>
<evidence type="ECO:0000259" key="7">
    <source>
        <dbReference type="PROSITE" id="PS51192"/>
    </source>
</evidence>
<protein>
    <recommendedName>
        <fullName evidence="5">ATP-dependent RNA helicase</fullName>
        <ecNumber evidence="5">3.6.4.13</ecNumber>
    </recommendedName>
</protein>
<dbReference type="PROSITE" id="PS51194">
    <property type="entry name" value="HELICASE_CTER"/>
    <property type="match status" value="1"/>
</dbReference>
<dbReference type="EC" id="3.6.4.13" evidence="5"/>
<dbReference type="SMART" id="SM00487">
    <property type="entry name" value="DEXDc"/>
    <property type="match status" value="1"/>
</dbReference>
<evidence type="ECO:0000256" key="6">
    <source>
        <dbReference type="SAM" id="MobiDB-lite"/>
    </source>
</evidence>
<evidence type="ECO:0000256" key="3">
    <source>
        <dbReference type="ARBA" id="ARBA00022840"/>
    </source>
</evidence>
<dbReference type="Pfam" id="PF00270">
    <property type="entry name" value="DEAD"/>
    <property type="match status" value="1"/>
</dbReference>
<feature type="compositionally biased region" description="Acidic residues" evidence="6">
    <location>
        <begin position="566"/>
        <end position="590"/>
    </location>
</feature>
<dbReference type="GO" id="GO:0016787">
    <property type="term" value="F:hydrolase activity"/>
    <property type="evidence" value="ECO:0007669"/>
    <property type="project" value="UniProtKB-KW"/>
</dbReference>
<reference evidence="10" key="1">
    <citation type="submission" date="2017-04" db="EMBL/GenBank/DDBJ databases">
        <title>Plasmodium gonderi genome.</title>
        <authorList>
            <person name="Arisue N."/>
            <person name="Honma H."/>
            <person name="Kawai S."/>
            <person name="Tougan T."/>
            <person name="Tanabe K."/>
            <person name="Horii T."/>
        </authorList>
    </citation>
    <scope>NUCLEOTIDE SEQUENCE [LARGE SCALE GENOMIC DNA]</scope>
    <source>
        <strain evidence="10">ATCC 30045</strain>
    </source>
</reference>
<comment type="caution">
    <text evidence="9">The sequence shown here is derived from an EMBL/GenBank/DDBJ whole genome shotgun (WGS) entry which is preliminary data.</text>
</comment>
<feature type="compositionally biased region" description="Acidic residues" evidence="6">
    <location>
        <begin position="1"/>
        <end position="12"/>
    </location>
</feature>
<keyword evidence="5 9" id="KW-0347">Helicase</keyword>
<keyword evidence="2 5" id="KW-0378">Hydrolase</keyword>
<name>A0A1Y1JTQ8_PLAGO</name>
<dbReference type="Pfam" id="PF00271">
    <property type="entry name" value="Helicase_C"/>
    <property type="match status" value="1"/>
</dbReference>
<dbReference type="PANTHER" id="PTHR24031">
    <property type="entry name" value="RNA HELICASE"/>
    <property type="match status" value="1"/>
</dbReference>
<comment type="function">
    <text evidence="5">RNA helicase.</text>
</comment>
<dbReference type="GO" id="GO:0003724">
    <property type="term" value="F:RNA helicase activity"/>
    <property type="evidence" value="ECO:0007669"/>
    <property type="project" value="UniProtKB-EC"/>
</dbReference>
<dbReference type="InterPro" id="IPR011545">
    <property type="entry name" value="DEAD/DEAH_box_helicase_dom"/>
</dbReference>
<dbReference type="InterPro" id="IPR027417">
    <property type="entry name" value="P-loop_NTPase"/>
</dbReference>
<sequence>MRANENCEEEAEPTCPNEAEPTSPNEAEPTCPDKAEQCNQEQRNENDAQVRRKDDDHFDKSNNFLDFENILLDVRLRKSILHMFKFQHPTKIQKLAIPYVLKGSDVIISSKTGSGKTMAYLIPLVQNIIKSNLNEKESLKFFYKGIILAPTEELCLQIYEITHKLCSYLKDILSVNHNIGKTFYEHPSVLVSTPRHLYNHIVECKRKNNLDILSNLKILVVDEADILHSKGFQKWMNLLARYHFPKNYSKKYQIIMASATIGNNIIGKTKLFLHEPVFLTTEMEKKINPSPTRTIASITTVLGNGVNFNKQRDDKHISDHHDNCIKTNAPPMDTHSITRSHNTDDVVISPRTCESYNDKKFIGTSFYYLYPDEVTKFIYLYNLINDKIILHKSIIFTSTIHDAYKIKIFLTYFDIPCSILNPNHPILVRQNIISAFNNFKMFFLICPQYEKNTAGKMNKKRNLITDNSVPKSNHSSITEENLSIKDIVSCKTNRSETISFTKEEIRNIYAGDTEDGVQNPDTDSCKDGEHFSDTDSCKDGEQFSDTDSCKDGEQFSDTDSCKDGEQNPDTDSCEDEEQNSDTDSCEDGEQNSDGSSGEEKDFLYNRGLDFRDVQCVVNFDMPLNTKTFIHRVGRTCRLNRKGISISFINQNEDREKKMVNTISDKNICNMNKKSVSINKVEMYRYRVESVLNKCTKKKVKYFIQKEILYQSLKSKELKEYFNLNIQEKEHINKIIKYFNTHVVPHKLIKDRLQNLFLKRKKIGTNKMINKNVGKNGAQNYNKKKNWNYQQNNGNNNETYKSKILPQHYVKNKTNGFMLTEMAYENQLRKEPEIDVADPSKLPPIYGKRLKSYIYKKYILRKRRRSGSWRSDHRTSYKNNQGGGGSEYT</sequence>
<keyword evidence="4 5" id="KW-0694">RNA-binding</keyword>
<keyword evidence="1 5" id="KW-0547">Nucleotide-binding</keyword>
<dbReference type="GO" id="GO:0005524">
    <property type="term" value="F:ATP binding"/>
    <property type="evidence" value="ECO:0007669"/>
    <property type="project" value="UniProtKB-UniRule"/>
</dbReference>
<dbReference type="InterPro" id="IPR001650">
    <property type="entry name" value="Helicase_C-like"/>
</dbReference>
<dbReference type="SUPFAM" id="SSF52540">
    <property type="entry name" value="P-loop containing nucleoside triphosphate hydrolases"/>
    <property type="match status" value="2"/>
</dbReference>
<comment type="catalytic activity">
    <reaction evidence="5">
        <text>ATP + H2O = ADP + phosphate + H(+)</text>
        <dbReference type="Rhea" id="RHEA:13065"/>
        <dbReference type="ChEBI" id="CHEBI:15377"/>
        <dbReference type="ChEBI" id="CHEBI:15378"/>
        <dbReference type="ChEBI" id="CHEBI:30616"/>
        <dbReference type="ChEBI" id="CHEBI:43474"/>
        <dbReference type="ChEBI" id="CHEBI:456216"/>
        <dbReference type="EC" id="3.6.4.13"/>
    </reaction>
</comment>
<dbReference type="GeneID" id="39750529"/>
<evidence type="ECO:0000256" key="1">
    <source>
        <dbReference type="ARBA" id="ARBA00022741"/>
    </source>
</evidence>
<dbReference type="SMART" id="SM00490">
    <property type="entry name" value="HELICc"/>
    <property type="match status" value="1"/>
</dbReference>
<evidence type="ECO:0000259" key="8">
    <source>
        <dbReference type="PROSITE" id="PS51194"/>
    </source>
</evidence>